<name>A0A382MZF3_9ZZZZ</name>
<dbReference type="InterPro" id="IPR021994">
    <property type="entry name" value="DUF3592"/>
</dbReference>
<feature type="transmembrane region" description="Helical" evidence="1">
    <location>
        <begin position="17"/>
        <end position="36"/>
    </location>
</feature>
<keyword evidence="1" id="KW-0472">Membrane</keyword>
<organism evidence="3">
    <name type="scientific">marine metagenome</name>
    <dbReference type="NCBI Taxonomy" id="408172"/>
    <lineage>
        <taxon>unclassified sequences</taxon>
        <taxon>metagenomes</taxon>
        <taxon>ecological metagenomes</taxon>
    </lineage>
</organism>
<protein>
    <recommendedName>
        <fullName evidence="2">DUF3592 domain-containing protein</fullName>
    </recommendedName>
</protein>
<feature type="domain" description="DUF3592" evidence="2">
    <location>
        <begin position="70"/>
        <end position="143"/>
    </location>
</feature>
<evidence type="ECO:0000313" key="3">
    <source>
        <dbReference type="EMBL" id="SVC54279.1"/>
    </source>
</evidence>
<feature type="transmembrane region" description="Helical" evidence="1">
    <location>
        <begin position="149"/>
        <end position="175"/>
    </location>
</feature>
<gene>
    <name evidence="3" type="ORF">METZ01_LOCUS307133</name>
</gene>
<dbReference type="AlphaFoldDB" id="A0A382MZF3"/>
<feature type="non-terminal residue" evidence="3">
    <location>
        <position position="258"/>
    </location>
</feature>
<dbReference type="EMBL" id="UINC01096960">
    <property type="protein sequence ID" value="SVC54279.1"/>
    <property type="molecule type" value="Genomic_DNA"/>
</dbReference>
<evidence type="ECO:0000256" key="1">
    <source>
        <dbReference type="SAM" id="Phobius"/>
    </source>
</evidence>
<proteinExistence type="predicted"/>
<accession>A0A382MZF3</accession>
<keyword evidence="1" id="KW-1133">Transmembrane helix</keyword>
<reference evidence="3" key="1">
    <citation type="submission" date="2018-05" db="EMBL/GenBank/DDBJ databases">
        <authorList>
            <person name="Lanie J.A."/>
            <person name="Ng W.-L."/>
            <person name="Kazmierczak K.M."/>
            <person name="Andrzejewski T.M."/>
            <person name="Davidsen T.M."/>
            <person name="Wayne K.J."/>
            <person name="Tettelin H."/>
            <person name="Glass J.I."/>
            <person name="Rusch D."/>
            <person name="Podicherti R."/>
            <person name="Tsui H.-C.T."/>
            <person name="Winkler M.E."/>
        </authorList>
    </citation>
    <scope>NUCLEOTIDE SEQUENCE</scope>
</reference>
<evidence type="ECO:0000259" key="2">
    <source>
        <dbReference type="Pfam" id="PF12158"/>
    </source>
</evidence>
<keyword evidence="1" id="KW-0812">Transmembrane</keyword>
<dbReference type="Pfam" id="PF12158">
    <property type="entry name" value="DUF3592"/>
    <property type="match status" value="1"/>
</dbReference>
<sequence length="258" mass="29350">MDIPVVPKVGKRKVKEILGATSILIILVGIMIFPWTDAYHQIGTYDWEEVPATVSISEVREIYRDCGGEDSDGYQDASSYIAYTYEVKGMSYSNDDIVLEKDWTVCGGFGFSTSLVDEYPYGSQTTAYYNSEDPNQAVLMKGFSGVLPLIVFLLGIIIWVYVAVVTFLIVWKILFHIQPATNREKAEQKYADDEDDERHEREMYSKFRKANKTEAFEGESKKLAVQIDGERGVIEVRTLSDIFESQLFDFRSVGILYL</sequence>